<dbReference type="GO" id="GO:0005829">
    <property type="term" value="C:cytosol"/>
    <property type="evidence" value="ECO:0007669"/>
    <property type="project" value="TreeGrafter"/>
</dbReference>
<accession>A0A6M2BV38</accession>
<reference evidence="4 5" key="1">
    <citation type="journal article" date="2014" name="Int. J. Syst. Evol. Microbiol.">
        <title>Solimonas terrae sp. nov., isolated from soil.</title>
        <authorList>
            <person name="Kim S.J."/>
            <person name="Moon J.Y."/>
            <person name="Weon H.Y."/>
            <person name="Ahn J.H."/>
            <person name="Chen W.M."/>
            <person name="Kwon S.W."/>
        </authorList>
    </citation>
    <scope>NUCLEOTIDE SEQUENCE [LARGE SCALE GENOMIC DNA]</scope>
    <source>
        <strain evidence="4 5">KIS83-12</strain>
    </source>
</reference>
<dbReference type="Proteomes" id="UP000472676">
    <property type="component" value="Unassembled WGS sequence"/>
</dbReference>
<feature type="domain" description="NADPH-dependent FMN reductase-like" evidence="3">
    <location>
        <begin position="1"/>
        <end position="130"/>
    </location>
</feature>
<comment type="cofactor">
    <cofactor evidence="1">
        <name>FMN</name>
        <dbReference type="ChEBI" id="CHEBI:58210"/>
    </cofactor>
</comment>
<proteinExistence type="predicted"/>
<evidence type="ECO:0000313" key="5">
    <source>
        <dbReference type="Proteomes" id="UP000472676"/>
    </source>
</evidence>
<protein>
    <submittedName>
        <fullName evidence="4">NAD(P)H-dependent oxidoreductase</fullName>
    </submittedName>
</protein>
<dbReference type="SUPFAM" id="SSF52218">
    <property type="entry name" value="Flavoproteins"/>
    <property type="match status" value="1"/>
</dbReference>
<dbReference type="InterPro" id="IPR050712">
    <property type="entry name" value="NAD(P)H-dep_reductase"/>
</dbReference>
<evidence type="ECO:0000256" key="2">
    <source>
        <dbReference type="ARBA" id="ARBA00022643"/>
    </source>
</evidence>
<dbReference type="Gene3D" id="3.40.50.360">
    <property type="match status" value="1"/>
</dbReference>
<dbReference type="InterPro" id="IPR005025">
    <property type="entry name" value="FMN_Rdtase-like_dom"/>
</dbReference>
<dbReference type="AlphaFoldDB" id="A0A6M2BV38"/>
<dbReference type="InterPro" id="IPR029039">
    <property type="entry name" value="Flavoprotein-like_sf"/>
</dbReference>
<keyword evidence="2" id="KW-0288">FMN</keyword>
<comment type="caution">
    <text evidence="4">The sequence shown here is derived from an EMBL/GenBank/DDBJ whole genome shotgun (WGS) entry which is preliminary data.</text>
</comment>
<dbReference type="PANTHER" id="PTHR30543:SF21">
    <property type="entry name" value="NAD(P)H-DEPENDENT FMN REDUCTASE LOT6"/>
    <property type="match status" value="1"/>
</dbReference>
<gene>
    <name evidence="4" type="ORF">G7Y85_17240</name>
</gene>
<name>A0A6M2BV38_9GAMM</name>
<dbReference type="PANTHER" id="PTHR30543">
    <property type="entry name" value="CHROMATE REDUCTASE"/>
    <property type="match status" value="1"/>
</dbReference>
<keyword evidence="5" id="KW-1185">Reference proteome</keyword>
<evidence type="ECO:0000256" key="1">
    <source>
        <dbReference type="ARBA" id="ARBA00001917"/>
    </source>
</evidence>
<organism evidence="4 5">
    <name type="scientific">Solimonas terrae</name>
    <dbReference type="NCBI Taxonomy" id="1396819"/>
    <lineage>
        <taxon>Bacteria</taxon>
        <taxon>Pseudomonadati</taxon>
        <taxon>Pseudomonadota</taxon>
        <taxon>Gammaproteobacteria</taxon>
        <taxon>Nevskiales</taxon>
        <taxon>Nevskiaceae</taxon>
        <taxon>Solimonas</taxon>
    </lineage>
</organism>
<dbReference type="RefSeq" id="WP_166260227.1">
    <property type="nucleotide sequence ID" value="NZ_JAAMOW010000009.1"/>
</dbReference>
<keyword evidence="2" id="KW-0285">Flavoprotein</keyword>
<dbReference type="Pfam" id="PF03358">
    <property type="entry name" value="FMN_red"/>
    <property type="match status" value="1"/>
</dbReference>
<sequence>MNWLAICGSLRRASSNLALLEAAARLVPADVSVATYSLAALPLFNPDLEDDMPPAVRDWRAAIAGADGLLISSPEYAHGVSGVMKNALDWLVSGPEFVGKPVALLNATMRAEYAPAQLAETLRTMSGTVIEAACLSLPLLGGTRDAAAIVGEPSLAAPLRAALARFAAAVTDPAR</sequence>
<dbReference type="EMBL" id="JAAMOW010000009">
    <property type="protein sequence ID" value="NGY06522.1"/>
    <property type="molecule type" value="Genomic_DNA"/>
</dbReference>
<evidence type="ECO:0000259" key="3">
    <source>
        <dbReference type="Pfam" id="PF03358"/>
    </source>
</evidence>
<dbReference type="GO" id="GO:0016491">
    <property type="term" value="F:oxidoreductase activity"/>
    <property type="evidence" value="ECO:0007669"/>
    <property type="project" value="InterPro"/>
</dbReference>
<dbReference type="GO" id="GO:0010181">
    <property type="term" value="F:FMN binding"/>
    <property type="evidence" value="ECO:0007669"/>
    <property type="project" value="TreeGrafter"/>
</dbReference>
<evidence type="ECO:0000313" key="4">
    <source>
        <dbReference type="EMBL" id="NGY06522.1"/>
    </source>
</evidence>